<accession>A0A918ABV3</accession>
<evidence type="ECO:0000313" key="2">
    <source>
        <dbReference type="Proteomes" id="UP000660745"/>
    </source>
</evidence>
<comment type="caution">
    <text evidence="1">The sequence shown here is derived from an EMBL/GenBank/DDBJ whole genome shotgun (WGS) entry which is preliminary data.</text>
</comment>
<dbReference type="RefSeq" id="WP_189142766.1">
    <property type="nucleotide sequence ID" value="NZ_BMNK01000015.1"/>
</dbReference>
<organism evidence="1 2">
    <name type="scientific">Nonomuraea glycinis</name>
    <dbReference type="NCBI Taxonomy" id="2047744"/>
    <lineage>
        <taxon>Bacteria</taxon>
        <taxon>Bacillati</taxon>
        <taxon>Actinomycetota</taxon>
        <taxon>Actinomycetes</taxon>
        <taxon>Streptosporangiales</taxon>
        <taxon>Streptosporangiaceae</taxon>
        <taxon>Nonomuraea</taxon>
    </lineage>
</organism>
<proteinExistence type="predicted"/>
<dbReference type="Gene3D" id="3.90.1140.10">
    <property type="entry name" value="Cyclic phosphodiesterase"/>
    <property type="match status" value="1"/>
</dbReference>
<dbReference type="InterPro" id="IPR009097">
    <property type="entry name" value="Cyclic_Pdiesterase"/>
</dbReference>
<dbReference type="AlphaFoldDB" id="A0A918ABV3"/>
<evidence type="ECO:0000313" key="1">
    <source>
        <dbReference type="EMBL" id="GGP13806.1"/>
    </source>
</evidence>
<reference evidence="1" key="2">
    <citation type="submission" date="2020-09" db="EMBL/GenBank/DDBJ databases">
        <authorList>
            <person name="Sun Q."/>
            <person name="Zhou Y."/>
        </authorList>
    </citation>
    <scope>NUCLEOTIDE SEQUENCE</scope>
    <source>
        <strain evidence="1">CGMCC 4.7430</strain>
    </source>
</reference>
<keyword evidence="2" id="KW-1185">Reference proteome</keyword>
<dbReference type="EMBL" id="BMNK01000015">
    <property type="protein sequence ID" value="GGP13806.1"/>
    <property type="molecule type" value="Genomic_DNA"/>
</dbReference>
<reference evidence="1" key="1">
    <citation type="journal article" date="2014" name="Int. J. Syst. Evol. Microbiol.">
        <title>Complete genome sequence of Corynebacterium casei LMG S-19264T (=DSM 44701T), isolated from a smear-ripened cheese.</title>
        <authorList>
            <consortium name="US DOE Joint Genome Institute (JGI-PGF)"/>
            <person name="Walter F."/>
            <person name="Albersmeier A."/>
            <person name="Kalinowski J."/>
            <person name="Ruckert C."/>
        </authorList>
    </citation>
    <scope>NUCLEOTIDE SEQUENCE</scope>
    <source>
        <strain evidence="1">CGMCC 4.7430</strain>
    </source>
</reference>
<sequence length="223" mass="24158">MNDYPEFFVRGRAALLAGATTHERPLVEDAMRWGAAAVMRPGGPVLAELTDLAKSVGGTAGAGHWVHGPESLHFTLRSLDRYRKVIPDDDPRRLAYAASLAEAVAGLPPVRIEVRGVSPHSGGVLAFGHPVDDTLTTLQRRFARSLRTRGAAEFEYWVRDRWYVSLVHFGTPVTDPEPIVAWCDEHADVPIGLAEINAVEIVEAVPAGVGIRLNTLERSALAG</sequence>
<protein>
    <recommendedName>
        <fullName evidence="3">2'-5' RNA ligase family protein</fullName>
    </recommendedName>
</protein>
<name>A0A918ABV3_9ACTN</name>
<dbReference type="Proteomes" id="UP000660745">
    <property type="component" value="Unassembled WGS sequence"/>
</dbReference>
<gene>
    <name evidence="1" type="ORF">GCM10012278_67000</name>
</gene>
<dbReference type="SUPFAM" id="SSF55144">
    <property type="entry name" value="LigT-like"/>
    <property type="match status" value="1"/>
</dbReference>
<evidence type="ECO:0008006" key="3">
    <source>
        <dbReference type="Google" id="ProtNLM"/>
    </source>
</evidence>